<dbReference type="PANTHER" id="PTHR47966">
    <property type="entry name" value="BETA-SITE APP-CLEAVING ENZYME, ISOFORM A-RELATED"/>
    <property type="match status" value="1"/>
</dbReference>
<proteinExistence type="inferred from homology"/>
<feature type="non-terminal residue" evidence="9">
    <location>
        <position position="1"/>
    </location>
</feature>
<dbReference type="OrthoDB" id="771136at2759"/>
<name>A0A813F6Z6_POLGL</name>
<dbReference type="InterPro" id="IPR034164">
    <property type="entry name" value="Pepsin-like_dom"/>
</dbReference>
<dbReference type="InterPro" id="IPR001461">
    <property type="entry name" value="Aspartic_peptidase_A1"/>
</dbReference>
<keyword evidence="4" id="KW-0378">Hydrolase</keyword>
<dbReference type="PROSITE" id="PS51767">
    <property type="entry name" value="PEPTIDASE_A1"/>
    <property type="match status" value="1"/>
</dbReference>
<feature type="region of interest" description="Disordered" evidence="6">
    <location>
        <begin position="279"/>
        <end position="301"/>
    </location>
</feature>
<keyword evidence="3" id="KW-0064">Aspartyl protease</keyword>
<accession>A0A813F6Z6</accession>
<dbReference type="AlphaFoldDB" id="A0A813F6Z6"/>
<dbReference type="GO" id="GO:0006508">
    <property type="term" value="P:proteolysis"/>
    <property type="evidence" value="ECO:0007669"/>
    <property type="project" value="UniProtKB-KW"/>
</dbReference>
<comment type="caution">
    <text evidence="9">The sequence shown here is derived from an EMBL/GenBank/DDBJ whole genome shotgun (WGS) entry which is preliminary data.</text>
</comment>
<evidence type="ECO:0000256" key="6">
    <source>
        <dbReference type="SAM" id="MobiDB-lite"/>
    </source>
</evidence>
<keyword evidence="5" id="KW-1015">Disulfide bond</keyword>
<dbReference type="InterPro" id="IPR033121">
    <property type="entry name" value="PEPTIDASE_A1"/>
</dbReference>
<keyword evidence="7" id="KW-0812">Transmembrane</keyword>
<keyword evidence="2" id="KW-0645">Protease</keyword>
<keyword evidence="7" id="KW-0472">Membrane</keyword>
<evidence type="ECO:0000313" key="9">
    <source>
        <dbReference type="EMBL" id="CAE8606213.1"/>
    </source>
</evidence>
<gene>
    <name evidence="9" type="ORF">PGLA1383_LOCUS24198</name>
</gene>
<dbReference type="SUPFAM" id="SSF50630">
    <property type="entry name" value="Acid proteases"/>
    <property type="match status" value="1"/>
</dbReference>
<feature type="domain" description="Peptidase A1" evidence="8">
    <location>
        <begin position="234"/>
        <end position="395"/>
    </location>
</feature>
<sequence length="395" mass="42228">MAALSVEVLSALAAATLLFAFYRLLLTSQAEKVQHRQQTAARSSNKVLSLLLLSLPILLLSSLWTTDEFSSDQSVVDGGCRDFGSPGFSEAVSPSLASTSDVLLSVRKRLSDAHTGKHAAYAGLRANDIDAVVSASSKLTNATDQFEACRVAQAEKHQLSDVAAAPPAHFPIENQQALAVPGLNSEAENLYIEDVEVVDRTAENNFKDLLTLVLEKSEMVTETIGDQVYHRSAYWGIIHVGHPAKPFKVVFDTGSGHLILPSTYCRSAACKAHSRYSRSGSLTSKDINSDGQQVKQGQPRDQLSVSFGTGEVDGVFVEDTVCFEDAGVAPNASAADTDGAVVAAPSDSANLECISLRFIAATEMSEDPFKDFVFDGVFGLGLSGLSQTEQFNFLQ</sequence>
<feature type="transmembrane region" description="Helical" evidence="7">
    <location>
        <begin position="47"/>
        <end position="64"/>
    </location>
</feature>
<evidence type="ECO:0000256" key="1">
    <source>
        <dbReference type="ARBA" id="ARBA00007447"/>
    </source>
</evidence>
<reference evidence="9" key="1">
    <citation type="submission" date="2021-02" db="EMBL/GenBank/DDBJ databases">
        <authorList>
            <person name="Dougan E. K."/>
            <person name="Rhodes N."/>
            <person name="Thang M."/>
            <person name="Chan C."/>
        </authorList>
    </citation>
    <scope>NUCLEOTIDE SEQUENCE</scope>
</reference>
<evidence type="ECO:0000259" key="8">
    <source>
        <dbReference type="PROSITE" id="PS51767"/>
    </source>
</evidence>
<dbReference type="Gene3D" id="2.40.70.10">
    <property type="entry name" value="Acid Proteases"/>
    <property type="match status" value="1"/>
</dbReference>
<evidence type="ECO:0000313" key="10">
    <source>
        <dbReference type="Proteomes" id="UP000654075"/>
    </source>
</evidence>
<feature type="transmembrane region" description="Helical" evidence="7">
    <location>
        <begin position="6"/>
        <end position="26"/>
    </location>
</feature>
<dbReference type="PANTHER" id="PTHR47966:SF51">
    <property type="entry name" value="BETA-SITE APP-CLEAVING ENZYME, ISOFORM A-RELATED"/>
    <property type="match status" value="1"/>
</dbReference>
<evidence type="ECO:0000256" key="5">
    <source>
        <dbReference type="PIRSR" id="PIRSR601461-2"/>
    </source>
</evidence>
<dbReference type="GO" id="GO:0004190">
    <property type="term" value="F:aspartic-type endopeptidase activity"/>
    <property type="evidence" value="ECO:0007669"/>
    <property type="project" value="UniProtKB-KW"/>
</dbReference>
<organism evidence="9 10">
    <name type="scientific">Polarella glacialis</name>
    <name type="common">Dinoflagellate</name>
    <dbReference type="NCBI Taxonomy" id="89957"/>
    <lineage>
        <taxon>Eukaryota</taxon>
        <taxon>Sar</taxon>
        <taxon>Alveolata</taxon>
        <taxon>Dinophyceae</taxon>
        <taxon>Suessiales</taxon>
        <taxon>Suessiaceae</taxon>
        <taxon>Polarella</taxon>
    </lineage>
</organism>
<keyword evidence="10" id="KW-1185">Reference proteome</keyword>
<dbReference type="EMBL" id="CAJNNV010018818">
    <property type="protein sequence ID" value="CAE8606213.1"/>
    <property type="molecule type" value="Genomic_DNA"/>
</dbReference>
<comment type="similarity">
    <text evidence="1">Belongs to the peptidase A1 family.</text>
</comment>
<protein>
    <recommendedName>
        <fullName evidence="8">Peptidase A1 domain-containing protein</fullName>
    </recommendedName>
</protein>
<dbReference type="CDD" id="cd05471">
    <property type="entry name" value="pepsin_like"/>
    <property type="match status" value="1"/>
</dbReference>
<dbReference type="Proteomes" id="UP000654075">
    <property type="component" value="Unassembled WGS sequence"/>
</dbReference>
<keyword evidence="7" id="KW-1133">Transmembrane helix</keyword>
<dbReference type="Pfam" id="PF00026">
    <property type="entry name" value="Asp"/>
    <property type="match status" value="1"/>
</dbReference>
<evidence type="ECO:0000256" key="3">
    <source>
        <dbReference type="ARBA" id="ARBA00022750"/>
    </source>
</evidence>
<feature type="disulfide bond" evidence="5">
    <location>
        <begin position="265"/>
        <end position="270"/>
    </location>
</feature>
<dbReference type="InterPro" id="IPR021109">
    <property type="entry name" value="Peptidase_aspartic_dom_sf"/>
</dbReference>
<evidence type="ECO:0000256" key="7">
    <source>
        <dbReference type="SAM" id="Phobius"/>
    </source>
</evidence>
<evidence type="ECO:0000256" key="2">
    <source>
        <dbReference type="ARBA" id="ARBA00022670"/>
    </source>
</evidence>
<evidence type="ECO:0000256" key="4">
    <source>
        <dbReference type="ARBA" id="ARBA00022801"/>
    </source>
</evidence>